<dbReference type="KEGG" id="acan:ACA1_260040"/>
<keyword evidence="6 8" id="KW-1133">Transmembrane helix</keyword>
<dbReference type="Proteomes" id="UP000011083">
    <property type="component" value="Unassembled WGS sequence"/>
</dbReference>
<dbReference type="InterPro" id="IPR018937">
    <property type="entry name" value="MMgT"/>
</dbReference>
<dbReference type="PANTHER" id="PTHR21181">
    <property type="match status" value="1"/>
</dbReference>
<name>L8GF04_ACACF</name>
<evidence type="ECO:0000256" key="8">
    <source>
        <dbReference type="SAM" id="Phobius"/>
    </source>
</evidence>
<dbReference type="VEuPathDB" id="AmoebaDB:ACA1_260040"/>
<dbReference type="GO" id="GO:0005769">
    <property type="term" value="C:early endosome"/>
    <property type="evidence" value="ECO:0007669"/>
    <property type="project" value="TreeGrafter"/>
</dbReference>
<evidence type="ECO:0000313" key="10">
    <source>
        <dbReference type="Proteomes" id="UP000011083"/>
    </source>
</evidence>
<sequence length="102" mass="11417">MNSADKGRLIAVLGFALLLHSAYSATQYRNYLRIMETPTGSLPLDITFECVASVVLCAYGSLLWAGTLLPIRLSASLMHRTFDAAHSRTEFQTFNHRHKWAC</sequence>
<evidence type="ECO:0000256" key="4">
    <source>
        <dbReference type="ARBA" id="ARBA00022692"/>
    </source>
</evidence>
<evidence type="ECO:0000256" key="1">
    <source>
        <dbReference type="ARBA" id="ARBA00004477"/>
    </source>
</evidence>
<dbReference type="GeneID" id="14912146"/>
<accession>L8GF04</accession>
<dbReference type="AlphaFoldDB" id="L8GF04"/>
<dbReference type="GO" id="GO:0022890">
    <property type="term" value="F:inorganic cation transmembrane transporter activity"/>
    <property type="evidence" value="ECO:0007669"/>
    <property type="project" value="TreeGrafter"/>
</dbReference>
<comment type="subunit">
    <text evidence="3">Component of the ER membrane protein complex (EMC).</text>
</comment>
<evidence type="ECO:0000256" key="2">
    <source>
        <dbReference type="ARBA" id="ARBA00006109"/>
    </source>
</evidence>
<dbReference type="PANTHER" id="PTHR21181:SF7">
    <property type="entry name" value="ER MEMBRANE PROTEIN COMPLEX SUBUNIT 5"/>
    <property type="match status" value="1"/>
</dbReference>
<dbReference type="GO" id="GO:0005794">
    <property type="term" value="C:Golgi apparatus"/>
    <property type="evidence" value="ECO:0007669"/>
    <property type="project" value="TreeGrafter"/>
</dbReference>
<gene>
    <name evidence="9" type="ORF">ACA1_260040</name>
</gene>
<dbReference type="OrthoDB" id="44756at2759"/>
<organism evidence="9 10">
    <name type="scientific">Acanthamoeba castellanii (strain ATCC 30010 / Neff)</name>
    <dbReference type="NCBI Taxonomy" id="1257118"/>
    <lineage>
        <taxon>Eukaryota</taxon>
        <taxon>Amoebozoa</taxon>
        <taxon>Discosea</taxon>
        <taxon>Longamoebia</taxon>
        <taxon>Centramoebida</taxon>
        <taxon>Acanthamoebidae</taxon>
        <taxon>Acanthamoeba</taxon>
    </lineage>
</organism>
<protein>
    <submittedName>
        <fullName evidence="9">Transmembrane protein 32 family protein</fullName>
    </submittedName>
</protein>
<dbReference type="RefSeq" id="XP_004333653.1">
    <property type="nucleotide sequence ID" value="XM_004333605.1"/>
</dbReference>
<comment type="subcellular location">
    <subcellularLocation>
        <location evidence="1">Endoplasmic reticulum membrane</location>
        <topology evidence="1">Multi-pass membrane protein</topology>
    </subcellularLocation>
</comment>
<keyword evidence="10" id="KW-1185">Reference proteome</keyword>
<reference evidence="9 10" key="1">
    <citation type="journal article" date="2013" name="Genome Biol.">
        <title>Genome of Acanthamoeba castellanii highlights extensive lateral gene transfer and early evolution of tyrosine kinase signaling.</title>
        <authorList>
            <person name="Clarke M."/>
            <person name="Lohan A.J."/>
            <person name="Liu B."/>
            <person name="Lagkouvardos I."/>
            <person name="Roy S."/>
            <person name="Zafar N."/>
            <person name="Bertelli C."/>
            <person name="Schilde C."/>
            <person name="Kianianmomeni A."/>
            <person name="Burglin T.R."/>
            <person name="Frech C."/>
            <person name="Turcotte B."/>
            <person name="Kopec K.O."/>
            <person name="Synnott J.M."/>
            <person name="Choo C."/>
            <person name="Paponov I."/>
            <person name="Finkler A."/>
            <person name="Soon Heng Tan C."/>
            <person name="Hutchins A.P."/>
            <person name="Weinmeier T."/>
            <person name="Rattei T."/>
            <person name="Chu J.S."/>
            <person name="Gimenez G."/>
            <person name="Irimia M."/>
            <person name="Rigden D.J."/>
            <person name="Fitzpatrick D.A."/>
            <person name="Lorenzo-Morales J."/>
            <person name="Bateman A."/>
            <person name="Chiu C.H."/>
            <person name="Tang P."/>
            <person name="Hegemann P."/>
            <person name="Fromm H."/>
            <person name="Raoult D."/>
            <person name="Greub G."/>
            <person name="Miranda-Saavedra D."/>
            <person name="Chen N."/>
            <person name="Nash P."/>
            <person name="Ginger M.L."/>
            <person name="Horn M."/>
            <person name="Schaap P."/>
            <person name="Caler L."/>
            <person name="Loftus B."/>
        </authorList>
    </citation>
    <scope>NUCLEOTIDE SEQUENCE [LARGE SCALE GENOMIC DNA]</scope>
    <source>
        <strain evidence="9 10">Neff</strain>
    </source>
</reference>
<dbReference type="OMA" id="YGVMYIA"/>
<keyword evidence="7 8" id="KW-0472">Membrane</keyword>
<keyword evidence="4 8" id="KW-0812">Transmembrane</keyword>
<keyword evidence="5" id="KW-0256">Endoplasmic reticulum</keyword>
<evidence type="ECO:0000313" key="9">
    <source>
        <dbReference type="EMBL" id="ELR11640.1"/>
    </source>
</evidence>
<feature type="transmembrane region" description="Helical" evidence="8">
    <location>
        <begin position="51"/>
        <end position="71"/>
    </location>
</feature>
<dbReference type="GO" id="GO:0005886">
    <property type="term" value="C:plasma membrane"/>
    <property type="evidence" value="ECO:0007669"/>
    <property type="project" value="TreeGrafter"/>
</dbReference>
<dbReference type="STRING" id="1257118.L8GF04"/>
<dbReference type="GO" id="GO:0072546">
    <property type="term" value="C:EMC complex"/>
    <property type="evidence" value="ECO:0007669"/>
    <property type="project" value="TreeGrafter"/>
</dbReference>
<evidence type="ECO:0000256" key="5">
    <source>
        <dbReference type="ARBA" id="ARBA00022824"/>
    </source>
</evidence>
<dbReference type="EMBL" id="KB008148">
    <property type="protein sequence ID" value="ELR11640.1"/>
    <property type="molecule type" value="Genomic_DNA"/>
</dbReference>
<evidence type="ECO:0000256" key="7">
    <source>
        <dbReference type="ARBA" id="ARBA00023136"/>
    </source>
</evidence>
<evidence type="ECO:0000256" key="6">
    <source>
        <dbReference type="ARBA" id="ARBA00022989"/>
    </source>
</evidence>
<evidence type="ECO:0000256" key="3">
    <source>
        <dbReference type="ARBA" id="ARBA00011276"/>
    </source>
</evidence>
<dbReference type="Pfam" id="PF10270">
    <property type="entry name" value="MMgT"/>
    <property type="match status" value="1"/>
</dbReference>
<comment type="similarity">
    <text evidence="2">Belongs to the membrane magnesium transporter (TC 1.A.67) family.</text>
</comment>
<proteinExistence type="inferred from homology"/>